<accession>A0A8J3MVH7</accession>
<organism evidence="6 7">
    <name type="scientific">Ktedonospora formicarum</name>
    <dbReference type="NCBI Taxonomy" id="2778364"/>
    <lineage>
        <taxon>Bacteria</taxon>
        <taxon>Bacillati</taxon>
        <taxon>Chloroflexota</taxon>
        <taxon>Ktedonobacteria</taxon>
        <taxon>Ktedonobacterales</taxon>
        <taxon>Ktedonobacteraceae</taxon>
        <taxon>Ktedonospora</taxon>
    </lineage>
</organism>
<dbReference type="RefSeq" id="WP_220198482.1">
    <property type="nucleotide sequence ID" value="NZ_BNJF01000005.1"/>
</dbReference>
<evidence type="ECO:0000256" key="1">
    <source>
        <dbReference type="ARBA" id="ARBA00001974"/>
    </source>
</evidence>
<dbReference type="Proteomes" id="UP000612362">
    <property type="component" value="Unassembled WGS sequence"/>
</dbReference>
<dbReference type="InterPro" id="IPR002938">
    <property type="entry name" value="FAD-bd"/>
</dbReference>
<dbReference type="InterPro" id="IPR036249">
    <property type="entry name" value="Thioredoxin-like_sf"/>
</dbReference>
<evidence type="ECO:0000256" key="2">
    <source>
        <dbReference type="ARBA" id="ARBA00007801"/>
    </source>
</evidence>
<keyword evidence="7" id="KW-1185">Reference proteome</keyword>
<gene>
    <name evidence="6" type="ORF">KSX_75080</name>
</gene>
<keyword evidence="4" id="KW-0274">FAD</keyword>
<dbReference type="Gene3D" id="3.50.50.60">
    <property type="entry name" value="FAD/NAD(P)-binding domain"/>
    <property type="match status" value="1"/>
</dbReference>
<dbReference type="PANTHER" id="PTHR43004:SF19">
    <property type="entry name" value="BINDING MONOOXYGENASE, PUTATIVE (JCVI)-RELATED"/>
    <property type="match status" value="1"/>
</dbReference>
<dbReference type="EMBL" id="BNJF01000005">
    <property type="protein sequence ID" value="GHO49345.1"/>
    <property type="molecule type" value="Genomic_DNA"/>
</dbReference>
<dbReference type="SUPFAM" id="SSF51905">
    <property type="entry name" value="FAD/NAD(P)-binding domain"/>
    <property type="match status" value="1"/>
</dbReference>
<protein>
    <submittedName>
        <fullName evidence="6">Oxygenase</fullName>
    </submittedName>
</protein>
<dbReference type="PANTHER" id="PTHR43004">
    <property type="entry name" value="TRK SYSTEM POTASSIUM UPTAKE PROTEIN"/>
    <property type="match status" value="1"/>
</dbReference>
<comment type="similarity">
    <text evidence="2">Belongs to the PheA/TfdB FAD monooxygenase family.</text>
</comment>
<comment type="cofactor">
    <cofactor evidence="1">
        <name>FAD</name>
        <dbReference type="ChEBI" id="CHEBI:57692"/>
    </cofactor>
</comment>
<dbReference type="Gene3D" id="3.30.70.2450">
    <property type="match status" value="1"/>
</dbReference>
<name>A0A8J3MVH7_9CHLR</name>
<evidence type="ECO:0000313" key="7">
    <source>
        <dbReference type="Proteomes" id="UP000612362"/>
    </source>
</evidence>
<dbReference type="PRINTS" id="PR00420">
    <property type="entry name" value="RNGMNOXGNASE"/>
</dbReference>
<dbReference type="Pfam" id="PF01494">
    <property type="entry name" value="FAD_binding_3"/>
    <property type="match status" value="1"/>
</dbReference>
<feature type="domain" description="FAD-binding" evidence="5">
    <location>
        <begin position="4"/>
        <end position="340"/>
    </location>
</feature>
<reference evidence="6" key="1">
    <citation type="submission" date="2020-10" db="EMBL/GenBank/DDBJ databases">
        <title>Taxonomic study of unclassified bacteria belonging to the class Ktedonobacteria.</title>
        <authorList>
            <person name="Yabe S."/>
            <person name="Wang C.M."/>
            <person name="Zheng Y."/>
            <person name="Sakai Y."/>
            <person name="Cavaletti L."/>
            <person name="Monciardini P."/>
            <person name="Donadio S."/>
        </authorList>
    </citation>
    <scope>NUCLEOTIDE SEQUENCE</scope>
    <source>
        <strain evidence="6">SOSP1-1</strain>
    </source>
</reference>
<evidence type="ECO:0000256" key="4">
    <source>
        <dbReference type="ARBA" id="ARBA00022827"/>
    </source>
</evidence>
<keyword evidence="3" id="KW-0285">Flavoprotein</keyword>
<dbReference type="GO" id="GO:0016709">
    <property type="term" value="F:oxidoreductase activity, acting on paired donors, with incorporation or reduction of molecular oxygen, NAD(P)H as one donor, and incorporation of one atom of oxygen"/>
    <property type="evidence" value="ECO:0007669"/>
    <property type="project" value="UniProtKB-ARBA"/>
</dbReference>
<dbReference type="GO" id="GO:0071949">
    <property type="term" value="F:FAD binding"/>
    <property type="evidence" value="ECO:0007669"/>
    <property type="project" value="InterPro"/>
</dbReference>
<dbReference type="InterPro" id="IPR036188">
    <property type="entry name" value="FAD/NAD-bd_sf"/>
</dbReference>
<evidence type="ECO:0000256" key="3">
    <source>
        <dbReference type="ARBA" id="ARBA00022630"/>
    </source>
</evidence>
<dbReference type="InterPro" id="IPR050641">
    <property type="entry name" value="RIFMO-like"/>
</dbReference>
<dbReference type="Gene3D" id="3.40.30.120">
    <property type="match status" value="1"/>
</dbReference>
<dbReference type="SUPFAM" id="SSF52833">
    <property type="entry name" value="Thioredoxin-like"/>
    <property type="match status" value="1"/>
</dbReference>
<evidence type="ECO:0000313" key="6">
    <source>
        <dbReference type="EMBL" id="GHO49345.1"/>
    </source>
</evidence>
<sequence length="561" mass="63662">MDYDTDALVVGAGPTGLVMASELARNGVQCRIIDRLPQGSRESKALSIHARTLELFEKMGIVDSFLARGIKIKRLSVYSHHRCIAHVDTRSIPSRYPFMLSLPQTETEHILSEHLLRQGLEVEREVTLAGLRQVNDGVEVLLQYADGQEEQLYTRWLVGCDGPHSSVRHLLGMDFVGVKFEQSFALADIYLDWYMPPQQATFFLQNGEFVGCFPLPDSLHRIIVAYKAGTAPEGIVTQEEIQYALERSGLKEARVRDMLWSSRFQVSQRKVRHYRQGSVFLAGDACHIHSPIAGQGMNTGIQDAFNLAWKLALTCKHEVSPRVLDSYEVEREHVGRKLLRGTELISRLVLAHDSLPSRVRDHVAPLLSNNNFIRKQLANTISQVQIAYKHSPIVHDQQPKSLYSPLQEGERRQAGERAPDIHILLGNTPMRLYVLCRSTHHVLLVFTNRQQPDQDLEIWGKLDTLIKQKYRDLIDAYLILPRQPGIKDSGRTRAIYDAHEAIYATYGIANNGLVLIRPDGYIAYLDHSIELKPFQSYLNNIFTVGQPQPANIFSRALLRKR</sequence>
<dbReference type="Pfam" id="PF21274">
    <property type="entry name" value="Rng_hyd_C"/>
    <property type="match status" value="1"/>
</dbReference>
<proteinExistence type="inferred from homology"/>
<evidence type="ECO:0000259" key="5">
    <source>
        <dbReference type="Pfam" id="PF01494"/>
    </source>
</evidence>
<comment type="caution">
    <text evidence="6">The sequence shown here is derived from an EMBL/GenBank/DDBJ whole genome shotgun (WGS) entry which is preliminary data.</text>
</comment>
<dbReference type="AlphaFoldDB" id="A0A8J3MVH7"/>